<protein>
    <submittedName>
        <fullName evidence="2">Uncharacterized protein</fullName>
    </submittedName>
</protein>
<evidence type="ECO:0000256" key="1">
    <source>
        <dbReference type="SAM" id="MobiDB-lite"/>
    </source>
</evidence>
<proteinExistence type="predicted"/>
<reference evidence="2" key="1">
    <citation type="submission" date="2022-10" db="EMBL/GenBank/DDBJ databases">
        <authorList>
            <person name="Meaden S."/>
        </authorList>
    </citation>
    <scope>NUCLEOTIDE SEQUENCE</scope>
</reference>
<evidence type="ECO:0000313" key="2">
    <source>
        <dbReference type="EMBL" id="CAI3971372.1"/>
    </source>
</evidence>
<organism evidence="2">
    <name type="scientific">Variovorax phage VAC_51</name>
    <dbReference type="NCBI Taxonomy" id="2985242"/>
    <lineage>
        <taxon>Viruses</taxon>
        <taxon>Duplodnaviria</taxon>
        <taxon>Heunggongvirae</taxon>
        <taxon>Uroviricota</taxon>
        <taxon>Caudoviricetes</taxon>
        <taxon>Autographivirales</taxon>
        <taxon>Autoscriptoviridae</taxon>
        <taxon>Trelivelvirus</taxon>
        <taxon>Trelivelvirus VAC51</taxon>
    </lineage>
</organism>
<feature type="region of interest" description="Disordered" evidence="1">
    <location>
        <begin position="1"/>
        <end position="35"/>
    </location>
</feature>
<dbReference type="EMBL" id="OX359471">
    <property type="protein sequence ID" value="CAI3971372.1"/>
    <property type="molecule type" value="Genomic_DNA"/>
</dbReference>
<gene>
    <name evidence="2" type="ORF">VAC51_00035</name>
</gene>
<name>A0A9N6WVL4_9CAUD</name>
<accession>A0A9N6WVL4</accession>
<sequence length="52" mass="5781">MTYQRNDTPAPLAEDDITEEQMQAQEQPEEEDFLSGVQACDLSGEGECEACQ</sequence>